<dbReference type="VEuPathDB" id="FungiDB:MELLADRAFT_112052"/>
<name>F4S585_MELLP</name>
<evidence type="ECO:0000256" key="3">
    <source>
        <dbReference type="ARBA" id="ARBA00023125"/>
    </source>
</evidence>
<accession>F4S585</accession>
<dbReference type="Pfam" id="PF09696">
    <property type="entry name" value="Ctf8"/>
    <property type="match status" value="1"/>
</dbReference>
<evidence type="ECO:0000313" key="7">
    <source>
        <dbReference type="EMBL" id="EGG00122.1"/>
    </source>
</evidence>
<dbReference type="KEGG" id="mlr:MELLADRAFT_112052"/>
<reference evidence="8" key="1">
    <citation type="journal article" date="2011" name="Proc. Natl. Acad. Sci. U.S.A.">
        <title>Obligate biotrophy features unraveled by the genomic analysis of rust fungi.</title>
        <authorList>
            <person name="Duplessis S."/>
            <person name="Cuomo C.A."/>
            <person name="Lin Y.-C."/>
            <person name="Aerts A."/>
            <person name="Tisserant E."/>
            <person name="Veneault-Fourrey C."/>
            <person name="Joly D.L."/>
            <person name="Hacquard S."/>
            <person name="Amselem J."/>
            <person name="Cantarel B.L."/>
            <person name="Chiu R."/>
            <person name="Coutinho P.M."/>
            <person name="Feau N."/>
            <person name="Field M."/>
            <person name="Frey P."/>
            <person name="Gelhaye E."/>
            <person name="Goldberg J."/>
            <person name="Grabherr M.G."/>
            <person name="Kodira C.D."/>
            <person name="Kohler A."/>
            <person name="Kuees U."/>
            <person name="Lindquist E.A."/>
            <person name="Lucas S.M."/>
            <person name="Mago R."/>
            <person name="Mauceli E."/>
            <person name="Morin E."/>
            <person name="Murat C."/>
            <person name="Pangilinan J.L."/>
            <person name="Park R."/>
            <person name="Pearson M."/>
            <person name="Quesneville H."/>
            <person name="Rouhier N."/>
            <person name="Sakthikumar S."/>
            <person name="Salamov A.A."/>
            <person name="Schmutz J."/>
            <person name="Selles B."/>
            <person name="Shapiro H."/>
            <person name="Tanguay P."/>
            <person name="Tuskan G.A."/>
            <person name="Henrissat B."/>
            <person name="Van de Peer Y."/>
            <person name="Rouze P."/>
            <person name="Ellis J.G."/>
            <person name="Dodds P.N."/>
            <person name="Schein J.E."/>
            <person name="Zhong S."/>
            <person name="Hamelin R.C."/>
            <person name="Grigoriev I.V."/>
            <person name="Szabo L.J."/>
            <person name="Martin F."/>
        </authorList>
    </citation>
    <scope>NUCLEOTIDE SEQUENCE [LARGE SCALE GENOMIC DNA]</scope>
    <source>
        <strain evidence="8">98AG31 / pathotype 3-4-7</strain>
    </source>
</reference>
<comment type="similarity">
    <text evidence="6">Belongs to the CTF8 family.</text>
</comment>
<dbReference type="RefSeq" id="XP_007416525.1">
    <property type="nucleotide sequence ID" value="XM_007416463.1"/>
</dbReference>
<dbReference type="GO" id="GO:0006260">
    <property type="term" value="P:DNA replication"/>
    <property type="evidence" value="ECO:0007669"/>
    <property type="project" value="UniProtKB-KW"/>
</dbReference>
<dbReference type="GO" id="GO:0003677">
    <property type="term" value="F:DNA binding"/>
    <property type="evidence" value="ECO:0007669"/>
    <property type="project" value="UniProtKB-KW"/>
</dbReference>
<evidence type="ECO:0008006" key="9">
    <source>
        <dbReference type="Google" id="ProtNLM"/>
    </source>
</evidence>
<evidence type="ECO:0000256" key="1">
    <source>
        <dbReference type="ARBA" id="ARBA00004123"/>
    </source>
</evidence>
<dbReference type="InParanoid" id="F4S585"/>
<keyword evidence="3" id="KW-0238">DNA-binding</keyword>
<dbReference type="GO" id="GO:0031390">
    <property type="term" value="C:Ctf18 RFC-like complex"/>
    <property type="evidence" value="ECO:0007669"/>
    <property type="project" value="InterPro"/>
</dbReference>
<dbReference type="FunCoup" id="F4S585">
    <property type="interactions" value="30"/>
</dbReference>
<dbReference type="InterPro" id="IPR018607">
    <property type="entry name" value="Ctf8"/>
</dbReference>
<gene>
    <name evidence="7" type="ORF">MELLADRAFT_112052</name>
</gene>
<dbReference type="eggNOG" id="ENOG502SBIQ">
    <property type="taxonomic scope" value="Eukaryota"/>
</dbReference>
<keyword evidence="8" id="KW-1185">Reference proteome</keyword>
<keyword evidence="2" id="KW-0235">DNA replication</keyword>
<evidence type="ECO:0000313" key="8">
    <source>
        <dbReference type="Proteomes" id="UP000001072"/>
    </source>
</evidence>
<keyword evidence="4" id="KW-0539">Nucleus</keyword>
<dbReference type="HOGENOM" id="CLU_066293_2_1_1"/>
<comment type="subcellular location">
    <subcellularLocation>
        <location evidence="1">Nucleus</location>
    </subcellularLocation>
</comment>
<sequence length="133" mass="14500">MRLPISVTPSKAVQSVTTDSTCTVVNGETIIVELQGKLEISSHDEDIDENSARAGLEIGKLDVSDPRKPLLTIGNHQLEGKIVEFPSPLALLRKIELGALPSPSDTQTQLDIIALVNRKIVFSKRPHPIVKME</sequence>
<dbReference type="GO" id="GO:0007064">
    <property type="term" value="P:mitotic sister chromatid cohesion"/>
    <property type="evidence" value="ECO:0007669"/>
    <property type="project" value="InterPro"/>
</dbReference>
<dbReference type="PANTHER" id="PTHR28605:SF1">
    <property type="entry name" value="CHROMOSOME TRANSMISSION FIDELITY FACTOR 8"/>
    <property type="match status" value="1"/>
</dbReference>
<evidence type="ECO:0000256" key="5">
    <source>
        <dbReference type="ARBA" id="ARBA00023306"/>
    </source>
</evidence>
<dbReference type="Proteomes" id="UP000001072">
    <property type="component" value="Unassembled WGS sequence"/>
</dbReference>
<dbReference type="EMBL" id="GL883150">
    <property type="protein sequence ID" value="EGG00122.1"/>
    <property type="molecule type" value="Genomic_DNA"/>
</dbReference>
<proteinExistence type="inferred from homology"/>
<dbReference type="PANTHER" id="PTHR28605">
    <property type="entry name" value="CTF8, CHROMOSOME TRANSMISSION FIDELITY FACTOR 8 HOMOLOG (S. CEREVISIAE)"/>
    <property type="match status" value="1"/>
</dbReference>
<dbReference type="OrthoDB" id="121932at2759"/>
<keyword evidence="5" id="KW-0131">Cell cycle</keyword>
<evidence type="ECO:0000256" key="4">
    <source>
        <dbReference type="ARBA" id="ARBA00023242"/>
    </source>
</evidence>
<dbReference type="STRING" id="747676.F4S585"/>
<evidence type="ECO:0000256" key="6">
    <source>
        <dbReference type="ARBA" id="ARBA00038447"/>
    </source>
</evidence>
<dbReference type="GeneID" id="18924554"/>
<dbReference type="AlphaFoldDB" id="F4S585"/>
<evidence type="ECO:0000256" key="2">
    <source>
        <dbReference type="ARBA" id="ARBA00022705"/>
    </source>
</evidence>
<organism evidence="8">
    <name type="scientific">Melampsora larici-populina (strain 98AG31 / pathotype 3-4-7)</name>
    <name type="common">Poplar leaf rust fungus</name>
    <dbReference type="NCBI Taxonomy" id="747676"/>
    <lineage>
        <taxon>Eukaryota</taxon>
        <taxon>Fungi</taxon>
        <taxon>Dikarya</taxon>
        <taxon>Basidiomycota</taxon>
        <taxon>Pucciniomycotina</taxon>
        <taxon>Pucciniomycetes</taxon>
        <taxon>Pucciniales</taxon>
        <taxon>Melampsoraceae</taxon>
        <taxon>Melampsora</taxon>
    </lineage>
</organism>
<protein>
    <recommendedName>
        <fullName evidence="9">Chromosome transmission fidelity protein 8</fullName>
    </recommendedName>
</protein>